<organism evidence="2 3">
    <name type="scientific">Pontibacter arcticus</name>
    <dbReference type="NCBI Taxonomy" id="2080288"/>
    <lineage>
        <taxon>Bacteria</taxon>
        <taxon>Pseudomonadati</taxon>
        <taxon>Bacteroidota</taxon>
        <taxon>Cytophagia</taxon>
        <taxon>Cytophagales</taxon>
        <taxon>Hymenobacteraceae</taxon>
        <taxon>Pontibacter</taxon>
    </lineage>
</organism>
<keyword evidence="1" id="KW-0732">Signal</keyword>
<evidence type="ECO:0000313" key="2">
    <source>
        <dbReference type="EMBL" id="RAU84477.1"/>
    </source>
</evidence>
<evidence type="ECO:0000313" key="3">
    <source>
        <dbReference type="Proteomes" id="UP000251692"/>
    </source>
</evidence>
<feature type="signal peptide" evidence="1">
    <location>
        <begin position="1"/>
        <end position="16"/>
    </location>
</feature>
<evidence type="ECO:0000256" key="1">
    <source>
        <dbReference type="SAM" id="SignalP"/>
    </source>
</evidence>
<proteinExistence type="predicted"/>
<gene>
    <name evidence="2" type="ORF">DP923_01145</name>
</gene>
<dbReference type="OrthoDB" id="2651079at2"/>
<keyword evidence="3" id="KW-1185">Reference proteome</keyword>
<dbReference type="AlphaFoldDB" id="A0A364RJJ2"/>
<dbReference type="EMBL" id="QMDV01000001">
    <property type="protein sequence ID" value="RAU84477.1"/>
    <property type="molecule type" value="Genomic_DNA"/>
</dbReference>
<reference evidence="2 3" key="2">
    <citation type="submission" date="2018-07" db="EMBL/GenBank/DDBJ databases">
        <title>Pontibacter sp. 2b14 genomic sequence and assembly.</title>
        <authorList>
            <person name="Du Z.-J."/>
        </authorList>
    </citation>
    <scope>NUCLEOTIDE SEQUENCE [LARGE SCALE GENOMIC DNA]</scope>
    <source>
        <strain evidence="2 3">2b14</strain>
    </source>
</reference>
<comment type="caution">
    <text evidence="2">The sequence shown here is derived from an EMBL/GenBank/DDBJ whole genome shotgun (WGS) entry which is preliminary data.</text>
</comment>
<reference evidence="2 3" key="1">
    <citation type="submission" date="2018-06" db="EMBL/GenBank/DDBJ databases">
        <authorList>
            <person name="Liu Z.-W."/>
        </authorList>
    </citation>
    <scope>NUCLEOTIDE SEQUENCE [LARGE SCALE GENOMIC DNA]</scope>
    <source>
        <strain evidence="2 3">2b14</strain>
    </source>
</reference>
<feature type="chain" id="PRO_5016974928" description="Lipocalin-like domain-containing protein" evidence="1">
    <location>
        <begin position="17"/>
        <end position="133"/>
    </location>
</feature>
<sequence length="133" mass="15257">MKYASLFGILCLVLMAATCKQPSKLEAQLTGKTWLHSFEDDQNDLTVFRPNTFNFPPSRGRTGFALEPGGVIIRYDIAPTDGLEEHTGKWTLNDDKTIQVTLDEEDINDRQYRLEIVSLKDDVLKVRQHFQNR</sequence>
<name>A0A364RJJ2_9BACT</name>
<accession>A0A364RJJ2</accession>
<protein>
    <recommendedName>
        <fullName evidence="4">Lipocalin-like domain-containing protein</fullName>
    </recommendedName>
</protein>
<evidence type="ECO:0008006" key="4">
    <source>
        <dbReference type="Google" id="ProtNLM"/>
    </source>
</evidence>
<dbReference type="RefSeq" id="WP_112304757.1">
    <property type="nucleotide sequence ID" value="NZ_QMDV01000001.1"/>
</dbReference>
<dbReference type="Proteomes" id="UP000251692">
    <property type="component" value="Unassembled WGS sequence"/>
</dbReference>